<keyword evidence="1" id="KW-0812">Transmembrane</keyword>
<feature type="transmembrane region" description="Helical" evidence="1">
    <location>
        <begin position="91"/>
        <end position="119"/>
    </location>
</feature>
<evidence type="ECO:0000256" key="1">
    <source>
        <dbReference type="SAM" id="Phobius"/>
    </source>
</evidence>
<sequence length="180" mass="20115">MASAFAHALLAYTVGKAYPRKEQLWKFSLLGAFCAVFPDADVIMFKLGVPYEHVLGHRGFSHSLAFALLLGLLVTRLFYRSTRLISSRGLLLVLYFFLCTASHSLLDAMTSGGLGVAVFSPFDNGRYFLPWRPIQVSPIGVGRFFTQKGVDVIESELIYVGLPCLCLGVFMWLIRKVVQW</sequence>
<keyword evidence="1" id="KW-1133">Transmembrane helix</keyword>
<keyword evidence="3" id="KW-1185">Reference proteome</keyword>
<dbReference type="RefSeq" id="WP_182512632.1">
    <property type="nucleotide sequence ID" value="NZ_JACJIQ010000005.1"/>
</dbReference>
<evidence type="ECO:0000313" key="2">
    <source>
        <dbReference type="EMBL" id="MBA9076957.1"/>
    </source>
</evidence>
<dbReference type="AlphaFoldDB" id="A0A839GPY3"/>
<dbReference type="InterPro" id="IPR007404">
    <property type="entry name" value="YdjM-like"/>
</dbReference>
<dbReference type="PANTHER" id="PTHR35531:SF1">
    <property type="entry name" value="INNER MEMBRANE PROTEIN YBCI-RELATED"/>
    <property type="match status" value="1"/>
</dbReference>
<dbReference type="Proteomes" id="UP000563094">
    <property type="component" value="Unassembled WGS sequence"/>
</dbReference>
<reference evidence="2 3" key="1">
    <citation type="submission" date="2020-08" db="EMBL/GenBank/DDBJ databases">
        <title>Genomic Encyclopedia of Type Strains, Phase IV (KMG-IV): sequencing the most valuable type-strain genomes for metagenomic binning, comparative biology and taxonomic classification.</title>
        <authorList>
            <person name="Goeker M."/>
        </authorList>
    </citation>
    <scope>NUCLEOTIDE SEQUENCE [LARGE SCALE GENOMIC DNA]</scope>
    <source>
        <strain evidence="2 3">DSM 29854</strain>
    </source>
</reference>
<accession>A0A839GPY3</accession>
<evidence type="ECO:0000313" key="3">
    <source>
        <dbReference type="Proteomes" id="UP000563094"/>
    </source>
</evidence>
<protein>
    <submittedName>
        <fullName evidence="2">Inner membrane protein</fullName>
    </submittedName>
</protein>
<gene>
    <name evidence="2" type="ORF">FHS90_001665</name>
</gene>
<dbReference type="Pfam" id="PF04307">
    <property type="entry name" value="YdjM"/>
    <property type="match status" value="1"/>
</dbReference>
<feature type="transmembrane region" description="Helical" evidence="1">
    <location>
        <begin position="60"/>
        <end position="79"/>
    </location>
</feature>
<organism evidence="2 3">
    <name type="scientific">Rufibacter quisquiliarum</name>
    <dbReference type="NCBI Taxonomy" id="1549639"/>
    <lineage>
        <taxon>Bacteria</taxon>
        <taxon>Pseudomonadati</taxon>
        <taxon>Bacteroidota</taxon>
        <taxon>Cytophagia</taxon>
        <taxon>Cytophagales</taxon>
        <taxon>Hymenobacteraceae</taxon>
        <taxon>Rufibacter</taxon>
    </lineage>
</organism>
<comment type="caution">
    <text evidence="2">The sequence shown here is derived from an EMBL/GenBank/DDBJ whole genome shotgun (WGS) entry which is preliminary data.</text>
</comment>
<feature type="transmembrane region" description="Helical" evidence="1">
    <location>
        <begin position="157"/>
        <end position="174"/>
    </location>
</feature>
<dbReference type="EMBL" id="JACJIQ010000005">
    <property type="protein sequence ID" value="MBA9076957.1"/>
    <property type="molecule type" value="Genomic_DNA"/>
</dbReference>
<keyword evidence="1" id="KW-0472">Membrane</keyword>
<proteinExistence type="predicted"/>
<name>A0A839GPY3_9BACT</name>
<dbReference type="PANTHER" id="PTHR35531">
    <property type="entry name" value="INNER MEMBRANE PROTEIN YBCI-RELATED"/>
    <property type="match status" value="1"/>
</dbReference>